<feature type="transmembrane region" description="Helical" evidence="1">
    <location>
        <begin position="186"/>
        <end position="205"/>
    </location>
</feature>
<dbReference type="Pfam" id="PF04474">
    <property type="entry name" value="DUF554"/>
    <property type="match status" value="1"/>
</dbReference>
<name>A0A9D1CI42_9FIRM</name>
<comment type="caution">
    <text evidence="2">The sequence shown here is derived from an EMBL/GenBank/DDBJ whole genome shotgun (WGS) entry which is preliminary data.</text>
</comment>
<reference evidence="2" key="2">
    <citation type="journal article" date="2021" name="PeerJ">
        <title>Extensive microbial diversity within the chicken gut microbiome revealed by metagenomics and culture.</title>
        <authorList>
            <person name="Gilroy R."/>
            <person name="Ravi A."/>
            <person name="Getino M."/>
            <person name="Pursley I."/>
            <person name="Horton D.L."/>
            <person name="Alikhan N.F."/>
            <person name="Baker D."/>
            <person name="Gharbi K."/>
            <person name="Hall N."/>
            <person name="Watson M."/>
            <person name="Adriaenssens E.M."/>
            <person name="Foster-Nyarko E."/>
            <person name="Jarju S."/>
            <person name="Secka A."/>
            <person name="Antonio M."/>
            <person name="Oren A."/>
            <person name="Chaudhuri R.R."/>
            <person name="La Ragione R."/>
            <person name="Hildebrand F."/>
            <person name="Pallen M.J."/>
        </authorList>
    </citation>
    <scope>NUCLEOTIDE SEQUENCE</scope>
    <source>
        <strain evidence="2">ChiHile30-977</strain>
    </source>
</reference>
<proteinExistence type="predicted"/>
<evidence type="ECO:0000313" key="2">
    <source>
        <dbReference type="EMBL" id="HIQ61968.1"/>
    </source>
</evidence>
<gene>
    <name evidence="2" type="ORF">IAA66_00080</name>
</gene>
<sequence>MLGVGINVATVLLGGALGLLLGGRVAQRLRDTVMQGLGLCVLVIGALSALETADVLALIVSCVLGGFLGEWINIEKRLENLGGRAERLLTRGEARGTFVQGFMTASLVFCVGAMSVVGSLESGLSGDHATLIAKAALDGVGAVFFAAAMGPGVLLSALVILLYQGAIALSASLVAPLLSQAVVTEMSAVGGALIVGIGLNMLGVAKIRVGNLLPAVFVPLVYVPLAAWLGGLA</sequence>
<protein>
    <submittedName>
        <fullName evidence="2">DUF554 domain-containing protein</fullName>
    </submittedName>
</protein>
<feature type="transmembrane region" description="Helical" evidence="1">
    <location>
        <begin position="212"/>
        <end position="231"/>
    </location>
</feature>
<dbReference type="AlphaFoldDB" id="A0A9D1CI42"/>
<dbReference type="PANTHER" id="PTHR36111">
    <property type="entry name" value="INNER MEMBRANE PROTEIN-RELATED"/>
    <property type="match status" value="1"/>
</dbReference>
<keyword evidence="1" id="KW-0472">Membrane</keyword>
<keyword evidence="1" id="KW-0812">Transmembrane</keyword>
<organism evidence="2 3">
    <name type="scientific">Candidatus Avichristensenella intestinipullorum</name>
    <dbReference type="NCBI Taxonomy" id="2840693"/>
    <lineage>
        <taxon>Bacteria</taxon>
        <taxon>Bacillati</taxon>
        <taxon>Bacillota</taxon>
        <taxon>Clostridia</taxon>
        <taxon>Candidatus Avichristensenella</taxon>
    </lineage>
</organism>
<reference evidence="2" key="1">
    <citation type="submission" date="2020-10" db="EMBL/GenBank/DDBJ databases">
        <authorList>
            <person name="Gilroy R."/>
        </authorList>
    </citation>
    <scope>NUCLEOTIDE SEQUENCE</scope>
    <source>
        <strain evidence="2">ChiHile30-977</strain>
    </source>
</reference>
<dbReference type="Proteomes" id="UP000886819">
    <property type="component" value="Unassembled WGS sequence"/>
</dbReference>
<feature type="transmembrane region" description="Helical" evidence="1">
    <location>
        <begin position="6"/>
        <end position="26"/>
    </location>
</feature>
<feature type="transmembrane region" description="Helical" evidence="1">
    <location>
        <begin position="95"/>
        <end position="117"/>
    </location>
</feature>
<dbReference type="InterPro" id="IPR007563">
    <property type="entry name" value="DUF554"/>
</dbReference>
<dbReference type="PANTHER" id="PTHR36111:SF2">
    <property type="entry name" value="INNER MEMBRANE PROTEIN"/>
    <property type="match status" value="1"/>
</dbReference>
<evidence type="ECO:0000256" key="1">
    <source>
        <dbReference type="SAM" id="Phobius"/>
    </source>
</evidence>
<dbReference type="EMBL" id="DVFI01000002">
    <property type="protein sequence ID" value="HIQ61968.1"/>
    <property type="molecule type" value="Genomic_DNA"/>
</dbReference>
<keyword evidence="1" id="KW-1133">Transmembrane helix</keyword>
<accession>A0A9D1CI42</accession>
<evidence type="ECO:0000313" key="3">
    <source>
        <dbReference type="Proteomes" id="UP000886819"/>
    </source>
</evidence>
<feature type="transmembrane region" description="Helical" evidence="1">
    <location>
        <begin position="33"/>
        <end position="50"/>
    </location>
</feature>